<accession>A0ABW4QVM6</accession>
<dbReference type="InterPro" id="IPR003594">
    <property type="entry name" value="HATPase_dom"/>
</dbReference>
<dbReference type="PANTHER" id="PTHR24421:SF37">
    <property type="entry name" value="SENSOR HISTIDINE KINASE NARS"/>
    <property type="match status" value="1"/>
</dbReference>
<evidence type="ECO:0000256" key="4">
    <source>
        <dbReference type="ARBA" id="ARBA00022692"/>
    </source>
</evidence>
<evidence type="ECO:0000256" key="7">
    <source>
        <dbReference type="ARBA" id="ARBA00023012"/>
    </source>
</evidence>
<dbReference type="RefSeq" id="WP_382314315.1">
    <property type="nucleotide sequence ID" value="NZ_JBHUFD010000005.1"/>
</dbReference>
<dbReference type="SMART" id="SM00091">
    <property type="entry name" value="PAS"/>
    <property type="match status" value="2"/>
</dbReference>
<dbReference type="InterPro" id="IPR011712">
    <property type="entry name" value="Sig_transdc_His_kin_sub3_dim/P"/>
</dbReference>
<dbReference type="PANTHER" id="PTHR24421">
    <property type="entry name" value="NITRATE/NITRITE SENSOR PROTEIN NARX-RELATED"/>
    <property type="match status" value="1"/>
</dbReference>
<keyword evidence="7" id="KW-0902">Two-component regulatory system</keyword>
<dbReference type="InterPro" id="IPR050482">
    <property type="entry name" value="Sensor_HK_TwoCompSys"/>
</dbReference>
<feature type="domain" description="Histidine kinase" evidence="9">
    <location>
        <begin position="340"/>
        <end position="533"/>
    </location>
</feature>
<evidence type="ECO:0000256" key="5">
    <source>
        <dbReference type="ARBA" id="ARBA00022777"/>
    </source>
</evidence>
<dbReference type="PROSITE" id="PS50112">
    <property type="entry name" value="PAS"/>
    <property type="match status" value="1"/>
</dbReference>
<feature type="domain" description="PAS" evidence="10">
    <location>
        <begin position="66"/>
        <end position="136"/>
    </location>
</feature>
<gene>
    <name evidence="11" type="ORF">ACFSDX_13375</name>
</gene>
<name>A0ABW4QVM6_9BACT</name>
<keyword evidence="6" id="KW-1133">Transmembrane helix</keyword>
<dbReference type="SUPFAM" id="SSF55874">
    <property type="entry name" value="ATPase domain of HSP90 chaperone/DNA topoisomerase II/histidine kinase"/>
    <property type="match status" value="1"/>
</dbReference>
<proteinExistence type="predicted"/>
<sequence length="533" mass="59665">MISPDPHLALQDLRARAERRRLSVEAIPTAVDPELQDLVQELQVHQIELEIQYEELLLTQAEAARHHAEYVDLYDFAPVGYCTLGASGTIEQLNRETANLLGATHQQLLHRRLALFVAPEERAQLADFLDQLLAEPGQRHTCELTMRRHDESSLVAQLDGVATAPTPDQLASYRLALLDVTARRQARDELARSEARFRATFEQSRDGMLLLDDFHIVDVNDAALWLMSRTNRQQVVEHHLAEFWPEYQPDGRRSVDMLSDCLARARAEGWCRLEWIRYDSAGQLAWDEIAFSPILAQGKPLIQGTWRDITALKRAQQAQLDQQQLLARAVLAAEESEKRRIAESLHNGLAQLLYAAKLSLGQLDAGQYQQDPHAFGQAQRRVAGLLSSAISQTRTLAHELVPRTLEDFGLEAAIQDICADYSLAPLRLTCHLADLPPGLPTHLALAVYRMSQELANNIVRHAHATQARLSLTATDHTLELQVEDNGVGFAPEPPRKGMGWQALQDRTRLLNGTLHLDTRPGRTCVTISLPLGS</sequence>
<dbReference type="Gene3D" id="3.30.450.20">
    <property type="entry name" value="PAS domain"/>
    <property type="match status" value="2"/>
</dbReference>
<evidence type="ECO:0000259" key="10">
    <source>
        <dbReference type="PROSITE" id="PS50112"/>
    </source>
</evidence>
<dbReference type="Gene3D" id="3.30.565.10">
    <property type="entry name" value="Histidine kinase-like ATPase, C-terminal domain"/>
    <property type="match status" value="1"/>
</dbReference>
<keyword evidence="8" id="KW-0472">Membrane</keyword>
<dbReference type="Gene3D" id="1.20.5.1930">
    <property type="match status" value="1"/>
</dbReference>
<comment type="subcellular location">
    <subcellularLocation>
        <location evidence="1">Cell membrane</location>
        <topology evidence="1">Multi-pass membrane protein</topology>
    </subcellularLocation>
</comment>
<evidence type="ECO:0000313" key="12">
    <source>
        <dbReference type="Proteomes" id="UP001597197"/>
    </source>
</evidence>
<evidence type="ECO:0000256" key="2">
    <source>
        <dbReference type="ARBA" id="ARBA00022475"/>
    </source>
</evidence>
<comment type="caution">
    <text evidence="11">The sequence shown here is derived from an EMBL/GenBank/DDBJ whole genome shotgun (WGS) entry which is preliminary data.</text>
</comment>
<dbReference type="CDD" id="cd16917">
    <property type="entry name" value="HATPase_UhpB-NarQ-NarX-like"/>
    <property type="match status" value="1"/>
</dbReference>
<dbReference type="SMART" id="SM00387">
    <property type="entry name" value="HATPase_c"/>
    <property type="match status" value="1"/>
</dbReference>
<keyword evidence="2" id="KW-1003">Cell membrane</keyword>
<dbReference type="SUPFAM" id="SSF55785">
    <property type="entry name" value="PYP-like sensor domain (PAS domain)"/>
    <property type="match status" value="2"/>
</dbReference>
<dbReference type="Pfam" id="PF13426">
    <property type="entry name" value="PAS_9"/>
    <property type="match status" value="2"/>
</dbReference>
<reference evidence="12" key="1">
    <citation type="journal article" date="2019" name="Int. J. Syst. Evol. Microbiol.">
        <title>The Global Catalogue of Microorganisms (GCM) 10K type strain sequencing project: providing services to taxonomists for standard genome sequencing and annotation.</title>
        <authorList>
            <consortium name="The Broad Institute Genomics Platform"/>
            <consortium name="The Broad Institute Genome Sequencing Center for Infectious Disease"/>
            <person name="Wu L."/>
            <person name="Ma J."/>
        </authorList>
    </citation>
    <scope>NUCLEOTIDE SEQUENCE [LARGE SCALE GENOMIC DNA]</scope>
    <source>
        <strain evidence="12">CGMCC 1.15795</strain>
    </source>
</reference>
<dbReference type="CDD" id="cd00130">
    <property type="entry name" value="PAS"/>
    <property type="match status" value="1"/>
</dbReference>
<keyword evidence="3" id="KW-0808">Transferase</keyword>
<evidence type="ECO:0000256" key="6">
    <source>
        <dbReference type="ARBA" id="ARBA00022989"/>
    </source>
</evidence>
<dbReference type="EMBL" id="JBHUFD010000005">
    <property type="protein sequence ID" value="MFD1873429.1"/>
    <property type="molecule type" value="Genomic_DNA"/>
</dbReference>
<dbReference type="InterPro" id="IPR036890">
    <property type="entry name" value="HATPase_C_sf"/>
</dbReference>
<evidence type="ECO:0000313" key="11">
    <source>
        <dbReference type="EMBL" id="MFD1873429.1"/>
    </source>
</evidence>
<dbReference type="NCBIfam" id="TIGR00229">
    <property type="entry name" value="sensory_box"/>
    <property type="match status" value="2"/>
</dbReference>
<keyword evidence="12" id="KW-1185">Reference proteome</keyword>
<dbReference type="InterPro" id="IPR000014">
    <property type="entry name" value="PAS"/>
</dbReference>
<evidence type="ECO:0000256" key="3">
    <source>
        <dbReference type="ARBA" id="ARBA00022679"/>
    </source>
</evidence>
<dbReference type="InterPro" id="IPR035965">
    <property type="entry name" value="PAS-like_dom_sf"/>
</dbReference>
<dbReference type="InterPro" id="IPR005467">
    <property type="entry name" value="His_kinase_dom"/>
</dbReference>
<keyword evidence="5" id="KW-0418">Kinase</keyword>
<organism evidence="11 12">
    <name type="scientific">Hymenobacter bucti</name>
    <dbReference type="NCBI Taxonomy" id="1844114"/>
    <lineage>
        <taxon>Bacteria</taxon>
        <taxon>Pseudomonadati</taxon>
        <taxon>Bacteroidota</taxon>
        <taxon>Cytophagia</taxon>
        <taxon>Cytophagales</taxon>
        <taxon>Hymenobacteraceae</taxon>
        <taxon>Hymenobacter</taxon>
    </lineage>
</organism>
<dbReference type="Pfam" id="PF07730">
    <property type="entry name" value="HisKA_3"/>
    <property type="match status" value="1"/>
</dbReference>
<dbReference type="Pfam" id="PF02518">
    <property type="entry name" value="HATPase_c"/>
    <property type="match status" value="1"/>
</dbReference>
<evidence type="ECO:0000256" key="1">
    <source>
        <dbReference type="ARBA" id="ARBA00004651"/>
    </source>
</evidence>
<evidence type="ECO:0000256" key="8">
    <source>
        <dbReference type="ARBA" id="ARBA00023136"/>
    </source>
</evidence>
<evidence type="ECO:0000259" key="9">
    <source>
        <dbReference type="PROSITE" id="PS50109"/>
    </source>
</evidence>
<dbReference type="PROSITE" id="PS50109">
    <property type="entry name" value="HIS_KIN"/>
    <property type="match status" value="1"/>
</dbReference>
<keyword evidence="4" id="KW-0812">Transmembrane</keyword>
<dbReference type="Proteomes" id="UP001597197">
    <property type="component" value="Unassembled WGS sequence"/>
</dbReference>
<protein>
    <submittedName>
        <fullName evidence="11">PAS domain S-box protein</fullName>
    </submittedName>
</protein>